<dbReference type="EC" id="3.2.2.21" evidence="3"/>
<evidence type="ECO:0000259" key="8">
    <source>
        <dbReference type="SMART" id="SM01009"/>
    </source>
</evidence>
<dbReference type="GO" id="GO:0008534">
    <property type="term" value="F:oxidized purine nucleobase lesion DNA N-glycosylase activity"/>
    <property type="evidence" value="ECO:0007669"/>
    <property type="project" value="InterPro"/>
</dbReference>
<organism evidence="9 10">
    <name type="scientific">Paenibacillus sacheonensis</name>
    <dbReference type="NCBI Taxonomy" id="742054"/>
    <lineage>
        <taxon>Bacteria</taxon>
        <taxon>Bacillati</taxon>
        <taxon>Bacillota</taxon>
        <taxon>Bacilli</taxon>
        <taxon>Bacillales</taxon>
        <taxon>Paenibacillaceae</taxon>
        <taxon>Paenibacillus</taxon>
    </lineage>
</organism>
<comment type="caution">
    <text evidence="9">The sequence shown here is derived from an EMBL/GenBank/DDBJ whole genome shotgun (WGS) entry which is preliminary data.</text>
</comment>
<dbReference type="AlphaFoldDB" id="A0A7X4YKW2"/>
<dbReference type="GO" id="GO:0005737">
    <property type="term" value="C:cytoplasm"/>
    <property type="evidence" value="ECO:0007669"/>
    <property type="project" value="TreeGrafter"/>
</dbReference>
<keyword evidence="10" id="KW-1185">Reference proteome</keyword>
<dbReference type="OrthoDB" id="9785929at2"/>
<dbReference type="PANTHER" id="PTHR43003:SF12">
    <property type="entry name" value="DNA-3-METHYLADENINE GLYCOSYLASE"/>
    <property type="match status" value="1"/>
</dbReference>
<dbReference type="InterPro" id="IPR010316">
    <property type="entry name" value="AlkA_N"/>
</dbReference>
<dbReference type="SMART" id="SM01009">
    <property type="entry name" value="AlkA_N"/>
    <property type="match status" value="1"/>
</dbReference>
<evidence type="ECO:0000256" key="6">
    <source>
        <dbReference type="ARBA" id="ARBA00023204"/>
    </source>
</evidence>
<dbReference type="GO" id="GO:0032131">
    <property type="term" value="F:alkylated DNA binding"/>
    <property type="evidence" value="ECO:0007669"/>
    <property type="project" value="TreeGrafter"/>
</dbReference>
<gene>
    <name evidence="9" type="ORF">GT003_04075</name>
</gene>
<keyword evidence="6" id="KW-0234">DNA repair</keyword>
<dbReference type="Gene3D" id="1.10.1670.10">
    <property type="entry name" value="Helix-hairpin-Helix base-excision DNA repair enzymes (C-terminal)"/>
    <property type="match status" value="1"/>
</dbReference>
<comment type="catalytic activity">
    <reaction evidence="1">
        <text>Hydrolysis of alkylated DNA, releasing 3-methyladenine, 3-methylguanine, 7-methylguanine and 7-methyladenine.</text>
        <dbReference type="EC" id="3.2.2.21"/>
    </reaction>
</comment>
<evidence type="ECO:0000256" key="1">
    <source>
        <dbReference type="ARBA" id="ARBA00000086"/>
    </source>
</evidence>
<feature type="domain" description="HhH-GPD" evidence="7">
    <location>
        <begin position="137"/>
        <end position="259"/>
    </location>
</feature>
<dbReference type="InterPro" id="IPR051912">
    <property type="entry name" value="Alkylbase_DNA_Glycosylase/TA"/>
</dbReference>
<protein>
    <recommendedName>
        <fullName evidence="3">DNA-3-methyladenine glycosylase II</fullName>
        <ecNumber evidence="3">3.2.2.21</ecNumber>
    </recommendedName>
</protein>
<dbReference type="GO" id="GO:0043916">
    <property type="term" value="F:DNA-7-methylguanine glycosylase activity"/>
    <property type="evidence" value="ECO:0007669"/>
    <property type="project" value="TreeGrafter"/>
</dbReference>
<dbReference type="Gene3D" id="1.10.340.30">
    <property type="entry name" value="Hypothetical protein, domain 2"/>
    <property type="match status" value="2"/>
</dbReference>
<keyword evidence="4" id="KW-0227">DNA damage</keyword>
<dbReference type="SUPFAM" id="SSF48150">
    <property type="entry name" value="DNA-glycosylase"/>
    <property type="match status" value="1"/>
</dbReference>
<dbReference type="InterPro" id="IPR012904">
    <property type="entry name" value="OGG_N"/>
</dbReference>
<proteinExistence type="inferred from homology"/>
<dbReference type="GO" id="GO:0006285">
    <property type="term" value="P:base-excision repair, AP site formation"/>
    <property type="evidence" value="ECO:0007669"/>
    <property type="project" value="TreeGrafter"/>
</dbReference>
<dbReference type="GO" id="GO:0006307">
    <property type="term" value="P:DNA alkylation repair"/>
    <property type="evidence" value="ECO:0007669"/>
    <property type="project" value="TreeGrafter"/>
</dbReference>
<dbReference type="InterPro" id="IPR011257">
    <property type="entry name" value="DNA_glycosylase"/>
</dbReference>
<accession>A0A7X4YKW2</accession>
<dbReference type="PROSITE" id="PS00516">
    <property type="entry name" value="ALKYLBASE_DNA_GLYCOS"/>
    <property type="match status" value="1"/>
</dbReference>
<dbReference type="GO" id="GO:0008725">
    <property type="term" value="F:DNA-3-methyladenine glycosylase activity"/>
    <property type="evidence" value="ECO:0007669"/>
    <property type="project" value="TreeGrafter"/>
</dbReference>
<dbReference type="SMART" id="SM00478">
    <property type="entry name" value="ENDO3c"/>
    <property type="match status" value="1"/>
</dbReference>
<dbReference type="GO" id="GO:0006289">
    <property type="term" value="P:nucleotide-excision repair"/>
    <property type="evidence" value="ECO:0007669"/>
    <property type="project" value="InterPro"/>
</dbReference>
<keyword evidence="5" id="KW-0378">Hydrolase</keyword>
<reference evidence="9 10" key="1">
    <citation type="submission" date="2020-01" db="EMBL/GenBank/DDBJ databases">
        <title>Paenibacillus soybeanensis sp. nov. isolated from the nodules of soybean (Glycine max(L.) Merr).</title>
        <authorList>
            <person name="Wang H."/>
        </authorList>
    </citation>
    <scope>NUCLEOTIDE SEQUENCE [LARGE SCALE GENOMIC DNA]</scope>
    <source>
        <strain evidence="9 10">DSM 23054</strain>
    </source>
</reference>
<sequence length="259" mass="29217">MSPNPITITMTPPKAFDFHHILGYLARSSNECLYRVDGETVTKLITVLGPPILIRVASLPDGSLSIALPSLTEPPDAALSAAISDYVRDWFDMDRDLEPFLALALQDPVLAEPVRQFNGLRIVGIAELFEAICWGIMGQQINLAFAYTLKRRFVERFGASVEWEGRRYFAFPEPDVIAALDQAELTRIRGIGPWTANYVLMRCLRMPAAFPIEDVGLHNALKLVLGRDTKPSIAEIKELSAEWKDWKAYATFYLWRLLY</sequence>
<evidence type="ECO:0000259" key="7">
    <source>
        <dbReference type="SMART" id="SM00478"/>
    </source>
</evidence>
<comment type="similarity">
    <text evidence="2">Belongs to the alkylbase DNA glycosidase AlkA family.</text>
</comment>
<dbReference type="PANTHER" id="PTHR43003">
    <property type="entry name" value="DNA-3-METHYLADENINE GLYCOSYLASE"/>
    <property type="match status" value="1"/>
</dbReference>
<dbReference type="Gene3D" id="3.30.310.20">
    <property type="entry name" value="DNA-3-methyladenine glycosylase AlkA, N-terminal domain"/>
    <property type="match status" value="1"/>
</dbReference>
<dbReference type="Pfam" id="PF00730">
    <property type="entry name" value="HhH-GPD"/>
    <property type="match status" value="1"/>
</dbReference>
<evidence type="ECO:0000256" key="2">
    <source>
        <dbReference type="ARBA" id="ARBA00010817"/>
    </source>
</evidence>
<feature type="domain" description="DNA-3-methyladenine glycosylase AlkA N-terminal" evidence="8">
    <location>
        <begin position="7"/>
        <end position="127"/>
    </location>
</feature>
<evidence type="ECO:0000313" key="9">
    <source>
        <dbReference type="EMBL" id="NBC68173.1"/>
    </source>
</evidence>
<evidence type="ECO:0000313" key="10">
    <source>
        <dbReference type="Proteomes" id="UP000558113"/>
    </source>
</evidence>
<dbReference type="CDD" id="cd00056">
    <property type="entry name" value="ENDO3c"/>
    <property type="match status" value="1"/>
</dbReference>
<evidence type="ECO:0000256" key="4">
    <source>
        <dbReference type="ARBA" id="ARBA00022763"/>
    </source>
</evidence>
<evidence type="ECO:0000256" key="3">
    <source>
        <dbReference type="ARBA" id="ARBA00012000"/>
    </source>
</evidence>
<dbReference type="Pfam" id="PF07934">
    <property type="entry name" value="OGG_N"/>
    <property type="match status" value="1"/>
</dbReference>
<dbReference type="InterPro" id="IPR037046">
    <property type="entry name" value="AlkA_N_sf"/>
</dbReference>
<dbReference type="Proteomes" id="UP000558113">
    <property type="component" value="Unassembled WGS sequence"/>
</dbReference>
<dbReference type="RefSeq" id="WP_161694726.1">
    <property type="nucleotide sequence ID" value="NZ_JAAAMU010000002.1"/>
</dbReference>
<evidence type="ECO:0000256" key="5">
    <source>
        <dbReference type="ARBA" id="ARBA00022801"/>
    </source>
</evidence>
<dbReference type="EMBL" id="JAAAMU010000002">
    <property type="protein sequence ID" value="NBC68173.1"/>
    <property type="molecule type" value="Genomic_DNA"/>
</dbReference>
<name>A0A7X4YKW2_9BACL</name>
<dbReference type="InterPro" id="IPR023170">
    <property type="entry name" value="HhH_base_excis_C"/>
</dbReference>
<dbReference type="GO" id="GO:0032993">
    <property type="term" value="C:protein-DNA complex"/>
    <property type="evidence" value="ECO:0007669"/>
    <property type="project" value="TreeGrafter"/>
</dbReference>
<dbReference type="InterPro" id="IPR000035">
    <property type="entry name" value="Alkylbase_DNA_glycsylse_CS"/>
</dbReference>
<dbReference type="InterPro" id="IPR003265">
    <property type="entry name" value="HhH-GPD_domain"/>
</dbReference>